<accession>A0A9P4VR83</accession>
<evidence type="ECO:0000256" key="1">
    <source>
        <dbReference type="SAM" id="MobiDB-lite"/>
    </source>
</evidence>
<organism evidence="2 3">
    <name type="scientific">Patellaria atrata CBS 101060</name>
    <dbReference type="NCBI Taxonomy" id="1346257"/>
    <lineage>
        <taxon>Eukaryota</taxon>
        <taxon>Fungi</taxon>
        <taxon>Dikarya</taxon>
        <taxon>Ascomycota</taxon>
        <taxon>Pezizomycotina</taxon>
        <taxon>Dothideomycetes</taxon>
        <taxon>Dothideomycetes incertae sedis</taxon>
        <taxon>Patellariales</taxon>
        <taxon>Patellariaceae</taxon>
        <taxon>Patellaria</taxon>
    </lineage>
</organism>
<gene>
    <name evidence="2" type="ORF">M501DRAFT_197465</name>
</gene>
<evidence type="ECO:0000313" key="3">
    <source>
        <dbReference type="Proteomes" id="UP000799429"/>
    </source>
</evidence>
<comment type="caution">
    <text evidence="2">The sequence shown here is derived from an EMBL/GenBank/DDBJ whole genome shotgun (WGS) entry which is preliminary data.</text>
</comment>
<proteinExistence type="predicted"/>
<feature type="region of interest" description="Disordered" evidence="1">
    <location>
        <begin position="1"/>
        <end position="30"/>
    </location>
</feature>
<dbReference type="Proteomes" id="UP000799429">
    <property type="component" value="Unassembled WGS sequence"/>
</dbReference>
<reference evidence="2" key="1">
    <citation type="journal article" date="2020" name="Stud. Mycol.">
        <title>101 Dothideomycetes genomes: a test case for predicting lifestyles and emergence of pathogens.</title>
        <authorList>
            <person name="Haridas S."/>
            <person name="Albert R."/>
            <person name="Binder M."/>
            <person name="Bloem J."/>
            <person name="Labutti K."/>
            <person name="Salamov A."/>
            <person name="Andreopoulos B."/>
            <person name="Baker S."/>
            <person name="Barry K."/>
            <person name="Bills G."/>
            <person name="Bluhm B."/>
            <person name="Cannon C."/>
            <person name="Castanera R."/>
            <person name="Culley D."/>
            <person name="Daum C."/>
            <person name="Ezra D."/>
            <person name="Gonzalez J."/>
            <person name="Henrissat B."/>
            <person name="Kuo A."/>
            <person name="Liang C."/>
            <person name="Lipzen A."/>
            <person name="Lutzoni F."/>
            <person name="Magnuson J."/>
            <person name="Mondo S."/>
            <person name="Nolan M."/>
            <person name="Ohm R."/>
            <person name="Pangilinan J."/>
            <person name="Park H.-J."/>
            <person name="Ramirez L."/>
            <person name="Alfaro M."/>
            <person name="Sun H."/>
            <person name="Tritt A."/>
            <person name="Yoshinaga Y."/>
            <person name="Zwiers L.-H."/>
            <person name="Turgeon B."/>
            <person name="Goodwin S."/>
            <person name="Spatafora J."/>
            <person name="Crous P."/>
            <person name="Grigoriev I."/>
        </authorList>
    </citation>
    <scope>NUCLEOTIDE SEQUENCE</scope>
    <source>
        <strain evidence="2">CBS 101060</strain>
    </source>
</reference>
<keyword evidence="3" id="KW-1185">Reference proteome</keyword>
<dbReference type="AlphaFoldDB" id="A0A9P4VR83"/>
<sequence>MIDSTSHVPSNLPSDNRQPAPTHSIEPIAPITIELPPGTLGSGTIEPFLLNLDHSAGAHTANQTYSTLDNTHPSPTTSTLYTIPTLPSHETASTDSTPRTTNSPSATKTP</sequence>
<feature type="region of interest" description="Disordered" evidence="1">
    <location>
        <begin position="63"/>
        <end position="110"/>
    </location>
</feature>
<evidence type="ECO:0000313" key="2">
    <source>
        <dbReference type="EMBL" id="KAF2837284.1"/>
    </source>
</evidence>
<feature type="compositionally biased region" description="Polar residues" evidence="1">
    <location>
        <begin position="1"/>
        <end position="21"/>
    </location>
</feature>
<name>A0A9P4VR83_9PEZI</name>
<dbReference type="EMBL" id="MU006100">
    <property type="protein sequence ID" value="KAF2837284.1"/>
    <property type="molecule type" value="Genomic_DNA"/>
</dbReference>
<feature type="compositionally biased region" description="Polar residues" evidence="1">
    <location>
        <begin position="88"/>
        <end position="110"/>
    </location>
</feature>
<feature type="compositionally biased region" description="Polar residues" evidence="1">
    <location>
        <begin position="63"/>
        <end position="82"/>
    </location>
</feature>
<protein>
    <submittedName>
        <fullName evidence="2">Uncharacterized protein</fullName>
    </submittedName>
</protein>